<feature type="region of interest" description="Disordered" evidence="1">
    <location>
        <begin position="85"/>
        <end position="105"/>
    </location>
</feature>
<organism evidence="2 3">
    <name type="scientific">Cymbomonas tetramitiformis</name>
    <dbReference type="NCBI Taxonomy" id="36881"/>
    <lineage>
        <taxon>Eukaryota</taxon>
        <taxon>Viridiplantae</taxon>
        <taxon>Chlorophyta</taxon>
        <taxon>Pyramimonadophyceae</taxon>
        <taxon>Pyramimonadales</taxon>
        <taxon>Pyramimonadaceae</taxon>
        <taxon>Cymbomonas</taxon>
    </lineage>
</organism>
<reference evidence="2 3" key="1">
    <citation type="journal article" date="2015" name="Genome Biol. Evol.">
        <title>Comparative Genomics of a Bacterivorous Green Alga Reveals Evolutionary Causalities and Consequences of Phago-Mixotrophic Mode of Nutrition.</title>
        <authorList>
            <person name="Burns J.A."/>
            <person name="Paasch A."/>
            <person name="Narechania A."/>
            <person name="Kim E."/>
        </authorList>
    </citation>
    <scope>NUCLEOTIDE SEQUENCE [LARGE SCALE GENOMIC DNA]</scope>
    <source>
        <strain evidence="2 3">PLY_AMNH</strain>
    </source>
</reference>
<feature type="compositionally biased region" description="Gly residues" evidence="1">
    <location>
        <begin position="177"/>
        <end position="187"/>
    </location>
</feature>
<evidence type="ECO:0000313" key="3">
    <source>
        <dbReference type="Proteomes" id="UP001190700"/>
    </source>
</evidence>
<accession>A0AAE0BE60</accession>
<name>A0AAE0BE60_9CHLO</name>
<evidence type="ECO:0000313" key="2">
    <source>
        <dbReference type="EMBL" id="KAK3234288.1"/>
    </source>
</evidence>
<dbReference type="Gene3D" id="3.40.50.150">
    <property type="entry name" value="Vaccinia Virus protein VP39"/>
    <property type="match status" value="1"/>
</dbReference>
<dbReference type="EMBL" id="LGRX02035519">
    <property type="protein sequence ID" value="KAK3234288.1"/>
    <property type="molecule type" value="Genomic_DNA"/>
</dbReference>
<dbReference type="InterPro" id="IPR029063">
    <property type="entry name" value="SAM-dependent_MTases_sf"/>
</dbReference>
<gene>
    <name evidence="2" type="ORF">CYMTET_55450</name>
</gene>
<feature type="compositionally biased region" description="Basic and acidic residues" evidence="1">
    <location>
        <begin position="91"/>
        <end position="105"/>
    </location>
</feature>
<comment type="caution">
    <text evidence="2">The sequence shown here is derived from an EMBL/GenBank/DDBJ whole genome shotgun (WGS) entry which is preliminary data.</text>
</comment>
<dbReference type="Proteomes" id="UP001190700">
    <property type="component" value="Unassembled WGS sequence"/>
</dbReference>
<evidence type="ECO:0000256" key="1">
    <source>
        <dbReference type="SAM" id="MobiDB-lite"/>
    </source>
</evidence>
<sequence>MEALRPFQDEAKNLIDELQRSAVLTKTNLEDAATNIKEATGEQEKVKLTAERKLLLKRQQLILKALLRVRERYDEVLMEWEESWEESTTAKVEETDTERDATRPEKLSREDLNLNLQLAKKWLSDFRQKCTDGDLIKPSTSNSAEVRSKMLAEERDFILKEGAWGDGRQTPLKEGAWGEGGQTPGSGGKDDSEGAGPLAIAEPVKLFRVIERLHNIECTLQFQTKLLVDTKTTSAHSDYSHGNFAYGSTPYRSWTTVFQESVVQEEVREAIRTGKKLQVWGSSIGWIPLYAALTFQGLKTTGYELLPCLHQVAEQVVMDEAIHNAEFKFCDMMDAPASEAQIVMLTSQCWDDQLMHRVGDKLANELPMDSIVIDYTNKLKDWVEFGHEPVATVTAPVSWNPTQVCFPPPIHSA</sequence>
<feature type="region of interest" description="Disordered" evidence="1">
    <location>
        <begin position="165"/>
        <end position="195"/>
    </location>
</feature>
<proteinExistence type="predicted"/>
<dbReference type="AlphaFoldDB" id="A0AAE0BE60"/>
<keyword evidence="3" id="KW-1185">Reference proteome</keyword>
<protein>
    <submittedName>
        <fullName evidence="2">Uncharacterized protein</fullName>
    </submittedName>
</protein>